<feature type="compositionally biased region" description="Basic and acidic residues" evidence="1">
    <location>
        <begin position="83"/>
        <end position="92"/>
    </location>
</feature>
<dbReference type="GO" id="GO:0006355">
    <property type="term" value="P:regulation of DNA-templated transcription"/>
    <property type="evidence" value="ECO:0007669"/>
    <property type="project" value="InterPro"/>
</dbReference>
<sequence length="176" mass="18708">MDLSPYVESVRRDLLQAAALGDENTHRTATALAAAVEPSIRLAMMNALAQMAGEITGELQSSGDVTVDVRLEGNEVKVSVSRPVDRESETDRAGSAPDTEGGWGQAMKDAGSELSRTTVRLFQDLKNQAESAASDQGVSLNTYISRAVSESVKGGDKSKQPRRPGNGRSSSGWIRT</sequence>
<evidence type="ECO:0000313" key="2">
    <source>
        <dbReference type="EMBL" id="XCG61928.1"/>
    </source>
</evidence>
<reference evidence="2" key="1">
    <citation type="submission" date="2024-05" db="EMBL/GenBank/DDBJ databases">
        <authorList>
            <person name="Cai S.Y."/>
            <person name="Jin L.M."/>
            <person name="Li H.R."/>
        </authorList>
    </citation>
    <scope>NUCLEOTIDE SEQUENCE</scope>
    <source>
        <strain evidence="2">A5-74</strain>
    </source>
</reference>
<feature type="compositionally biased region" description="Polar residues" evidence="1">
    <location>
        <begin position="167"/>
        <end position="176"/>
    </location>
</feature>
<dbReference type="InterPro" id="IPR010985">
    <property type="entry name" value="Ribbon_hlx_hlx"/>
</dbReference>
<protein>
    <submittedName>
        <fullName evidence="2">Toxin-antitoxin system HicB family antitoxin</fullName>
    </submittedName>
</protein>
<accession>A0AAU8DIJ2</accession>
<dbReference type="SUPFAM" id="SSF47598">
    <property type="entry name" value="Ribbon-helix-helix"/>
    <property type="match status" value="1"/>
</dbReference>
<dbReference type="RefSeq" id="WP_353647544.1">
    <property type="nucleotide sequence ID" value="NZ_CP159218.1"/>
</dbReference>
<gene>
    <name evidence="2" type="ORF">ABLG96_11580</name>
</gene>
<dbReference type="EMBL" id="CP159218">
    <property type="protein sequence ID" value="XCG61928.1"/>
    <property type="molecule type" value="Genomic_DNA"/>
</dbReference>
<name>A0AAU8DIJ2_9ACTN</name>
<evidence type="ECO:0000256" key="1">
    <source>
        <dbReference type="SAM" id="MobiDB-lite"/>
    </source>
</evidence>
<feature type="region of interest" description="Disordered" evidence="1">
    <location>
        <begin position="147"/>
        <end position="176"/>
    </location>
</feature>
<feature type="region of interest" description="Disordered" evidence="1">
    <location>
        <begin position="79"/>
        <end position="110"/>
    </location>
</feature>
<dbReference type="AlphaFoldDB" id="A0AAU8DIJ2"/>
<organism evidence="2">
    <name type="scientific">Nakamurella sp. A5-74</name>
    <dbReference type="NCBI Taxonomy" id="3158264"/>
    <lineage>
        <taxon>Bacteria</taxon>
        <taxon>Bacillati</taxon>
        <taxon>Actinomycetota</taxon>
        <taxon>Actinomycetes</taxon>
        <taxon>Nakamurellales</taxon>
        <taxon>Nakamurellaceae</taxon>
        <taxon>Nakamurella</taxon>
    </lineage>
</organism>
<proteinExistence type="predicted"/>